<dbReference type="Pfam" id="PF13845">
    <property type="entry name" value="Septum_form"/>
    <property type="match status" value="1"/>
</dbReference>
<dbReference type="InterPro" id="IPR026004">
    <property type="entry name" value="Septum_form"/>
</dbReference>
<feature type="transmembrane region" description="Helical" evidence="2">
    <location>
        <begin position="96"/>
        <end position="116"/>
    </location>
</feature>
<evidence type="ECO:0000256" key="2">
    <source>
        <dbReference type="SAM" id="Phobius"/>
    </source>
</evidence>
<organism evidence="4 5">
    <name type="scientific">Naasia lichenicola</name>
    <dbReference type="NCBI Taxonomy" id="2565933"/>
    <lineage>
        <taxon>Bacteria</taxon>
        <taxon>Bacillati</taxon>
        <taxon>Actinomycetota</taxon>
        <taxon>Actinomycetes</taxon>
        <taxon>Micrococcales</taxon>
        <taxon>Microbacteriaceae</taxon>
        <taxon>Naasia</taxon>
    </lineage>
</organism>
<feature type="domain" description="Septum formation-related" evidence="3">
    <location>
        <begin position="172"/>
        <end position="266"/>
    </location>
</feature>
<accession>A0A4S4FI64</accession>
<protein>
    <recommendedName>
        <fullName evidence="3">Septum formation-related domain-containing protein</fullName>
    </recommendedName>
</protein>
<feature type="compositionally biased region" description="Basic and acidic residues" evidence="1">
    <location>
        <begin position="1"/>
        <end position="13"/>
    </location>
</feature>
<evidence type="ECO:0000256" key="1">
    <source>
        <dbReference type="SAM" id="MobiDB-lite"/>
    </source>
</evidence>
<evidence type="ECO:0000259" key="3">
    <source>
        <dbReference type="Pfam" id="PF13845"/>
    </source>
</evidence>
<dbReference type="EMBL" id="SSSM01000005">
    <property type="protein sequence ID" value="THG29534.1"/>
    <property type="molecule type" value="Genomic_DNA"/>
</dbReference>
<feature type="region of interest" description="Disordered" evidence="1">
    <location>
        <begin position="1"/>
        <end position="52"/>
    </location>
</feature>
<sequence length="284" mass="28551">MSVLLRDRSDRPGSRLAVAGSGGRSDGPTGDPQGDDDVDPFAPLTPSEGSIPAAAYDAQRVRPQGGKSGALGSDALGPDALTEPLRVVRTGARRRAIIGTAIGAAALAGLVAAFAIGSTLRGEPAADPQPTLAATTAAPTPTPAPLVSAPVAEAVVGPATPGLHPWDELGGGECLAPYTSPWDLEYTVVDCAAAHTAQLTYRGALPDAVDMAYPGEAAIVSQLGILCSAPTALDLGAAAQYPDLQTQASYPAGQAQWDSGDREYSCFTSRTSGEPLIGSLAPAA</sequence>
<evidence type="ECO:0000313" key="4">
    <source>
        <dbReference type="EMBL" id="THG29534.1"/>
    </source>
</evidence>
<gene>
    <name evidence="4" type="ORF">E6C64_12650</name>
</gene>
<name>A0A4S4FI64_9MICO</name>
<keyword evidence="2" id="KW-0812">Transmembrane</keyword>
<keyword evidence="2" id="KW-0472">Membrane</keyword>
<proteinExistence type="predicted"/>
<feature type="region of interest" description="Disordered" evidence="1">
    <location>
        <begin position="121"/>
        <end position="141"/>
    </location>
</feature>
<dbReference type="Proteomes" id="UP000309133">
    <property type="component" value="Unassembled WGS sequence"/>
</dbReference>
<dbReference type="AlphaFoldDB" id="A0A4S4FI64"/>
<keyword evidence="5" id="KW-1185">Reference proteome</keyword>
<keyword evidence="2" id="KW-1133">Transmembrane helix</keyword>
<feature type="compositionally biased region" description="Low complexity" evidence="1">
    <location>
        <begin position="125"/>
        <end position="141"/>
    </location>
</feature>
<comment type="caution">
    <text evidence="4">The sequence shown here is derived from an EMBL/GenBank/DDBJ whole genome shotgun (WGS) entry which is preliminary data.</text>
</comment>
<reference evidence="4 5" key="1">
    <citation type="submission" date="2019-04" db="EMBL/GenBank/DDBJ databases">
        <authorList>
            <person name="Jiang L."/>
        </authorList>
    </citation>
    <scope>NUCLEOTIDE SEQUENCE [LARGE SCALE GENOMIC DNA]</scope>
    <source>
        <strain evidence="4 5">YIM 131853</strain>
    </source>
</reference>
<evidence type="ECO:0000313" key="5">
    <source>
        <dbReference type="Proteomes" id="UP000309133"/>
    </source>
</evidence>